<name>A0ABR8WJD6_9FLAO</name>
<reference evidence="5 6" key="1">
    <citation type="submission" date="2020-08" db="EMBL/GenBank/DDBJ databases">
        <title>A Genomic Blueprint of the Chicken Gut Microbiome.</title>
        <authorList>
            <person name="Gilroy R."/>
            <person name="Ravi A."/>
            <person name="Getino M."/>
            <person name="Pursley I."/>
            <person name="Horton D.L."/>
            <person name="Alikhan N.-F."/>
            <person name="Baker D."/>
            <person name="Gharbi K."/>
            <person name="Hall N."/>
            <person name="Watson M."/>
            <person name="Adriaenssens E.M."/>
            <person name="Foster-Nyarko E."/>
            <person name="Jarju S."/>
            <person name="Secka A."/>
            <person name="Antonio M."/>
            <person name="Oren A."/>
            <person name="Chaudhuri R."/>
            <person name="La Ragione R.M."/>
            <person name="Hildebrand F."/>
            <person name="Pallen M.J."/>
        </authorList>
    </citation>
    <scope>NUCLEOTIDE SEQUENCE [LARGE SCALE GENOMIC DNA]</scope>
    <source>
        <strain evidence="5 6">Sa1CVA4</strain>
    </source>
</reference>
<protein>
    <submittedName>
        <fullName evidence="5">Serine acetyltransferase</fullName>
    </submittedName>
</protein>
<dbReference type="InterPro" id="IPR018357">
    <property type="entry name" value="Hexapep_transf_CS"/>
</dbReference>
<organism evidence="5 6">
    <name type="scientific">Kaistella pullorum</name>
    <dbReference type="NCBI Taxonomy" id="2763074"/>
    <lineage>
        <taxon>Bacteria</taxon>
        <taxon>Pseudomonadati</taxon>
        <taxon>Bacteroidota</taxon>
        <taxon>Flavobacteriia</taxon>
        <taxon>Flavobacteriales</taxon>
        <taxon>Weeksellaceae</taxon>
        <taxon>Chryseobacterium group</taxon>
        <taxon>Kaistella</taxon>
    </lineage>
</organism>
<evidence type="ECO:0000256" key="3">
    <source>
        <dbReference type="ARBA" id="ARBA00022737"/>
    </source>
</evidence>
<dbReference type="PANTHER" id="PTHR42811">
    <property type="entry name" value="SERINE ACETYLTRANSFERASE"/>
    <property type="match status" value="1"/>
</dbReference>
<proteinExistence type="inferred from homology"/>
<keyword evidence="2" id="KW-0808">Transferase</keyword>
<dbReference type="Pfam" id="PF00132">
    <property type="entry name" value="Hexapep"/>
    <property type="match status" value="1"/>
</dbReference>
<dbReference type="InterPro" id="IPR045304">
    <property type="entry name" value="LbH_SAT"/>
</dbReference>
<dbReference type="PROSITE" id="PS00101">
    <property type="entry name" value="HEXAPEP_TRANSFERASES"/>
    <property type="match status" value="1"/>
</dbReference>
<dbReference type="Proteomes" id="UP000626242">
    <property type="component" value="Unassembled WGS sequence"/>
</dbReference>
<evidence type="ECO:0000256" key="1">
    <source>
        <dbReference type="ARBA" id="ARBA00007274"/>
    </source>
</evidence>
<dbReference type="Gene3D" id="2.160.10.10">
    <property type="entry name" value="Hexapeptide repeat proteins"/>
    <property type="match status" value="1"/>
</dbReference>
<keyword evidence="6" id="KW-1185">Reference proteome</keyword>
<dbReference type="InterPro" id="IPR001451">
    <property type="entry name" value="Hexapep"/>
</dbReference>
<sequence>MSNAIIHDLYRYGKLTSLWHGFKLPGFAFKFLWKKAKETTNPIFRFIYRFILWLSSYRFGFQIPLKTEIGHGFLIGRFGYVVINGNCVIGNFCNIGHGVTLGQISNGYKKGAPKLSERVWVGTGAVIVGGIRIGKNVLVAPNAYVNFDVPDDSVVIGNPAKIIHKTDATNAYINNILAI</sequence>
<keyword evidence="4" id="KW-0012">Acyltransferase</keyword>
<dbReference type="CDD" id="cd03354">
    <property type="entry name" value="LbH_SAT"/>
    <property type="match status" value="1"/>
</dbReference>
<accession>A0ABR8WJD6</accession>
<evidence type="ECO:0000256" key="4">
    <source>
        <dbReference type="ARBA" id="ARBA00023315"/>
    </source>
</evidence>
<dbReference type="InterPro" id="IPR011004">
    <property type="entry name" value="Trimer_LpxA-like_sf"/>
</dbReference>
<dbReference type="EMBL" id="JACSPS010000001">
    <property type="protein sequence ID" value="MBD8017022.1"/>
    <property type="molecule type" value="Genomic_DNA"/>
</dbReference>
<dbReference type="RefSeq" id="WP_251832233.1">
    <property type="nucleotide sequence ID" value="NZ_JACSPS010000001.1"/>
</dbReference>
<keyword evidence="3" id="KW-0677">Repeat</keyword>
<comment type="similarity">
    <text evidence="1">Belongs to the transferase hexapeptide repeat family.</text>
</comment>
<evidence type="ECO:0000313" key="5">
    <source>
        <dbReference type="EMBL" id="MBD8017022.1"/>
    </source>
</evidence>
<evidence type="ECO:0000256" key="2">
    <source>
        <dbReference type="ARBA" id="ARBA00022679"/>
    </source>
</evidence>
<gene>
    <name evidence="5" type="ORF">H9628_00885</name>
</gene>
<dbReference type="SUPFAM" id="SSF51161">
    <property type="entry name" value="Trimeric LpxA-like enzymes"/>
    <property type="match status" value="1"/>
</dbReference>
<comment type="caution">
    <text evidence="5">The sequence shown here is derived from an EMBL/GenBank/DDBJ whole genome shotgun (WGS) entry which is preliminary data.</text>
</comment>
<evidence type="ECO:0000313" key="6">
    <source>
        <dbReference type="Proteomes" id="UP000626242"/>
    </source>
</evidence>